<proteinExistence type="inferred from homology"/>
<dbReference type="ProteomicsDB" id="312465"/>
<evidence type="ECO:0000313" key="10">
    <source>
        <dbReference type="Ensembl" id="ENSMUSP00000103613.2"/>
    </source>
</evidence>
<evidence type="ECO:0000256" key="1">
    <source>
        <dbReference type="ARBA" id="ARBA00004167"/>
    </source>
</evidence>
<dbReference type="GeneTree" id="ENSGT00950000183043"/>
<feature type="compositionally biased region" description="Acidic residues" evidence="6">
    <location>
        <begin position="1108"/>
        <end position="1118"/>
    </location>
</feature>
<sequence>MLSTMCFLWDTECPLYVYFCIFIIVLIVWQVCQNYQGLKCENRRSCCRRHQKVRQRAKDAASRARGLSREEDEKPCELLSIMKSQSWVPKQGNVRQLLCLDPSCQICEATTLEIRQLLQSEKSQISPALLGLPQSPACLEMPISSESFEWNQDFYSRYSTNSPVVPGNQTLTQLTEELTGSINADGAPLCWTDPLQVGQEFHLADMPMASETLVSPGLEEPVVLMNEEDTVHSNLNYIQQLQDHEALNSQVPFQTLTPQLTVTHPMAVSIVTDAPQPFLSPEVLRLLEIHVKKLMHFQRWGLPRRVEESLKQFMPNPPVYLRPEHNQPVSFILNTSSQDCVHRFEGISPETWYSYMDGQPIQTFWVSEWSSGDQGQRLSCKPIPSLVEKPLLTPDYELLHDLCLSPEGQVDGSQSNLQKKFTQLFCGLPSMHSESLGSTFLCTQGVSKNTLKPPYKEPHFLKVSPPIPLPEAAPPPSSTSPNESLDEPQRAQIGGVPFLTLSECKTLEWHLLQRQLQLQWGLSAVIARPPRVQSHTQYKHKPWNKAKPRETLKFFGPGKPFSAFTRELFFIPQHARKLLEFHLQKRLIHLRWGLPQRIQRSINMLLSSTDPQSLPCGGSRLPNVSISQPGKPEAYGSGDTFLPTAGKGTTPMPHLFAKAQEMLKSHFDTKCEQIREGKVPACVQSAWKGRIPGDLAAGTLFPNIPQGQPLELQAENNPDLHQEAVSWKPMDLDQEAQAFSGVFIEHCRRPQALSEETIKKLETTLRHKYLAFLSGLQALYCMAPTKATSPTVDQSVITTMPWSVKSPQKPLSQKSPLEALCLSGLEPCTQDDKETSANIAEEFQHGAQGHGRTEKVPPERQPLLNRPYSLDTEIMERVSFYLKRKALDIKLGISLKESVFQEPTATDLESESVQEPLRSPRESTLLQGPPTLCHVPVAPDPDKVCLKQPATAVQVVFQEQNQPSSRAVPHRSARQGSQVHRNMMEAQVHYVQMGTGGEMLNLGEPFSTESQSPGKSKSGYVPTVAGKRKIPGKPKVVGDLGEGDAGLGFSLVSLKTRQDGEQEKRLLHRQLQGSSLQAQTFHLEGACPHSPQESPELQFADPPPEVFMETDSEQDMEDSQSKESIVPEPARTAKAPQPMLSRASQGLPFPRSPTQRKPSQGQPGPGHVPPGHATPASPYTRPSRLPEAGLKNKMKLFFHSIKLKMKSKAHTEPSTVSTPGKVAKTSKENIDRGLPQAKSPTKKTKPEDFRGPKAQFSSSEKSVVGPCLTPSYILDSKFWPRPRRVGSVSVLGHSYHCPRHCPRLAYANQQRNPP</sequence>
<dbReference type="Pfam" id="PF15371">
    <property type="entry name" value="DUF4599"/>
    <property type="match status" value="1"/>
</dbReference>
<evidence type="ECO:0000256" key="5">
    <source>
        <dbReference type="ARBA" id="ARBA00035009"/>
    </source>
</evidence>
<feature type="compositionally biased region" description="Pro residues" evidence="6">
    <location>
        <begin position="465"/>
        <end position="478"/>
    </location>
</feature>
<organism evidence="10 12">
    <name type="scientific">Mus musculus</name>
    <name type="common">Mouse</name>
    <dbReference type="NCBI Taxonomy" id="10090"/>
    <lineage>
        <taxon>Eukaryota</taxon>
        <taxon>Metazoa</taxon>
        <taxon>Chordata</taxon>
        <taxon>Craniata</taxon>
        <taxon>Vertebrata</taxon>
        <taxon>Euteleostomi</taxon>
        <taxon>Mammalia</taxon>
        <taxon>Eutheria</taxon>
        <taxon>Euarchontoglires</taxon>
        <taxon>Glires</taxon>
        <taxon>Rodentia</taxon>
        <taxon>Myomorpha</taxon>
        <taxon>Muroidea</taxon>
        <taxon>Muridae</taxon>
        <taxon>Murinae</taxon>
        <taxon>Mus</taxon>
        <taxon>Mus</taxon>
    </lineage>
</organism>
<dbReference type="AlphaFoldDB" id="D3YZF6"/>
<dbReference type="MGI" id="MGI:3651059">
    <property type="gene designation" value="Spata31f1a"/>
</dbReference>
<feature type="domain" description="SPATA31-like" evidence="9">
    <location>
        <begin position="52"/>
        <end position="138"/>
    </location>
</feature>
<dbReference type="eggNOG" id="ENOG502SM6T">
    <property type="taxonomic scope" value="Eukaryota"/>
</dbReference>
<dbReference type="PhylomeDB" id="D3YZF6"/>
<dbReference type="OMA" id="RFQDANE"/>
<dbReference type="GeneID" id="433698"/>
<evidence type="ECO:0000256" key="3">
    <source>
        <dbReference type="ARBA" id="ARBA00022989"/>
    </source>
</evidence>
<feature type="transmembrane region" description="Helical" evidence="7">
    <location>
        <begin position="12"/>
        <end position="31"/>
    </location>
</feature>
<dbReference type="BioGRID-ORCS" id="433698">
    <property type="hits" value="0 hits in 35 CRISPR screens"/>
</dbReference>
<dbReference type="AGR" id="MGI:3651059"/>
<feature type="region of interest" description="Disordered" evidence="6">
    <location>
        <begin position="464"/>
        <end position="488"/>
    </location>
</feature>
<dbReference type="VEuPathDB" id="HostDB:ENSMUSG00000078721"/>
<dbReference type="FunCoup" id="D3YZF6">
    <property type="interactions" value="1"/>
</dbReference>
<evidence type="ECO:0000256" key="6">
    <source>
        <dbReference type="SAM" id="MobiDB-lite"/>
    </source>
</evidence>
<dbReference type="OrthoDB" id="9449847at2759"/>
<dbReference type="PANTHER" id="PTHR21859:SF62">
    <property type="entry name" value="FAMILY WITH SEQUENCE SIMILARITY 205, MEMBER A1-RELATED"/>
    <property type="match status" value="1"/>
</dbReference>
<dbReference type="InterPro" id="IPR027970">
    <property type="entry name" value="SPATA31-like"/>
</dbReference>
<reference evidence="10" key="4">
    <citation type="submission" date="2025-09" db="UniProtKB">
        <authorList>
            <consortium name="Ensembl"/>
        </authorList>
    </citation>
    <scope>IDENTIFICATION</scope>
    <source>
        <strain evidence="10">C57BL/6J</strain>
    </source>
</reference>
<comment type="similarity">
    <text evidence="5">Belongs to the SPATA31 family.</text>
</comment>
<dbReference type="Proteomes" id="UP000000589">
    <property type="component" value="Chromosome 4"/>
</dbReference>
<feature type="domain" description="SPATA31" evidence="8">
    <location>
        <begin position="414"/>
        <end position="476"/>
    </location>
</feature>
<dbReference type="SMR" id="D3YZF6"/>
<dbReference type="PANTHER" id="PTHR21859">
    <property type="entry name" value="ACROSOME-SPECIFIC PROTEIN"/>
    <property type="match status" value="1"/>
</dbReference>
<evidence type="ECO:0000313" key="12">
    <source>
        <dbReference type="Proteomes" id="UP000000589"/>
    </source>
</evidence>
<feature type="region of interest" description="Disordered" evidence="6">
    <location>
        <begin position="1006"/>
        <end position="1027"/>
    </location>
</feature>
<feature type="region of interest" description="Disordered" evidence="6">
    <location>
        <begin position="845"/>
        <end position="864"/>
    </location>
</feature>
<evidence type="ECO:0000313" key="11">
    <source>
        <dbReference type="MGI" id="MGI:3651059"/>
    </source>
</evidence>
<dbReference type="UCSC" id="uc029uty.2">
    <property type="organism name" value="mouse"/>
</dbReference>
<evidence type="ECO:0000256" key="2">
    <source>
        <dbReference type="ARBA" id="ARBA00022692"/>
    </source>
</evidence>
<feature type="domain" description="SPATA31" evidence="8">
    <location>
        <begin position="498"/>
        <end position="604"/>
    </location>
</feature>
<evidence type="ECO:0000256" key="4">
    <source>
        <dbReference type="ARBA" id="ARBA00023136"/>
    </source>
</evidence>
<evidence type="ECO:0000259" key="8">
    <source>
        <dbReference type="Pfam" id="PF14650"/>
    </source>
</evidence>
<comment type="subcellular location">
    <subcellularLocation>
        <location evidence="1">Membrane</location>
        <topology evidence="1">Single-pass membrane protein</topology>
    </subcellularLocation>
</comment>
<dbReference type="RNAct" id="D3YZF6">
    <property type="molecule type" value="protein"/>
</dbReference>
<dbReference type="Ensembl" id="ENSMUST00000107979.2">
    <property type="protein sequence ID" value="ENSMUSP00000103613.2"/>
    <property type="gene ID" value="ENSMUSG00000078721.2"/>
</dbReference>
<keyword evidence="2 7" id="KW-0812">Transmembrane</keyword>
<feature type="region of interest" description="Disordered" evidence="6">
    <location>
        <begin position="1205"/>
        <end position="1264"/>
    </location>
</feature>
<evidence type="ECO:0000256" key="7">
    <source>
        <dbReference type="SAM" id="Phobius"/>
    </source>
</evidence>
<dbReference type="RefSeq" id="NP_001264096.1">
    <property type="nucleotide sequence ID" value="NM_001277167.1"/>
</dbReference>
<dbReference type="PaxDb" id="10090-ENSMUSP00000103613"/>
<feature type="region of interest" description="Disordered" evidence="6">
    <location>
        <begin position="1085"/>
        <end position="1191"/>
    </location>
</feature>
<dbReference type="InParanoid" id="D3YZF6"/>
<evidence type="ECO:0000259" key="9">
    <source>
        <dbReference type="Pfam" id="PF15371"/>
    </source>
</evidence>
<keyword evidence="12" id="KW-1185">Reference proteome</keyword>
<dbReference type="Pfam" id="PF14650">
    <property type="entry name" value="FAM75"/>
    <property type="match status" value="2"/>
</dbReference>
<dbReference type="Bgee" id="ENSMUSG00000078721">
    <property type="expression patterns" value="Expressed in testis and 2 other cell types or tissues"/>
</dbReference>
<gene>
    <name evidence="10 11" type="primary">Spata31f1a</name>
    <name evidence="11" type="synonym">Fam205a1</name>
    <name evidence="11" type="synonym">Gm12429</name>
</gene>
<keyword evidence="3 7" id="KW-1133">Transmembrane helix</keyword>
<accession>D3YZF6</accession>
<dbReference type="KEGG" id="mmu:433698"/>
<reference evidence="10 12" key="2">
    <citation type="journal article" date="2011" name="PLoS Biol.">
        <title>Modernizing reference genome assemblies.</title>
        <authorList>
            <person name="Church D.M."/>
            <person name="Schneider V.A."/>
            <person name="Graves T."/>
            <person name="Auger K."/>
            <person name="Cunningham F."/>
            <person name="Bouk N."/>
            <person name="Chen H.C."/>
            <person name="Agarwala R."/>
            <person name="McLaren W.M."/>
            <person name="Ritchie G.R."/>
            <person name="Albracht D."/>
            <person name="Kremitzki M."/>
            <person name="Rock S."/>
            <person name="Kotkiewicz H."/>
            <person name="Kremitzki C."/>
            <person name="Wollam A."/>
            <person name="Trani L."/>
            <person name="Fulton L."/>
            <person name="Fulton R."/>
            <person name="Matthews L."/>
            <person name="Whitehead S."/>
            <person name="Chow W."/>
            <person name="Torrance J."/>
            <person name="Dunn M."/>
            <person name="Harden G."/>
            <person name="Threadgold G."/>
            <person name="Wood J."/>
            <person name="Collins J."/>
            <person name="Heath P."/>
            <person name="Griffiths G."/>
            <person name="Pelan S."/>
            <person name="Grafham D."/>
            <person name="Eichler E.E."/>
            <person name="Weinstock G."/>
            <person name="Mardis E.R."/>
            <person name="Wilson R.K."/>
            <person name="Howe K."/>
            <person name="Flicek P."/>
            <person name="Hubbard T."/>
        </authorList>
    </citation>
    <scope>NUCLEOTIDE SEQUENCE [LARGE SCALE GENOMIC DNA]</scope>
    <source>
        <strain evidence="10 12">C57BL/6J</strain>
    </source>
</reference>
<reference evidence="10 12" key="1">
    <citation type="journal article" date="2009" name="PLoS Biol.">
        <title>Lineage-specific biology revealed by a finished genome assembly of the mouse.</title>
        <authorList>
            <consortium name="Mouse Genome Sequencing Consortium"/>
            <person name="Church D.M."/>
            <person name="Goodstadt L."/>
            <person name="Hillier L.W."/>
            <person name="Zody M.C."/>
            <person name="Goldstein S."/>
            <person name="She X."/>
            <person name="Bult C.J."/>
            <person name="Agarwala R."/>
            <person name="Cherry J.L."/>
            <person name="DiCuccio M."/>
            <person name="Hlavina W."/>
            <person name="Kapustin Y."/>
            <person name="Meric P."/>
            <person name="Maglott D."/>
            <person name="Birtle Z."/>
            <person name="Marques A.C."/>
            <person name="Graves T."/>
            <person name="Zhou S."/>
            <person name="Teague B."/>
            <person name="Potamousis K."/>
            <person name="Churas C."/>
            <person name="Place M."/>
            <person name="Herschleb J."/>
            <person name="Runnheim R."/>
            <person name="Forrest D."/>
            <person name="Amos-Landgraf J."/>
            <person name="Schwartz D.C."/>
            <person name="Cheng Z."/>
            <person name="Lindblad-Toh K."/>
            <person name="Eichler E.E."/>
            <person name="Ponting C.P."/>
        </authorList>
    </citation>
    <scope>NUCLEOTIDE SEQUENCE [LARGE SCALE GENOMIC DNA]</scope>
    <source>
        <strain evidence="10 12">C57BL/6J</strain>
    </source>
</reference>
<dbReference type="InterPro" id="IPR039509">
    <property type="entry name" value="SPATA31"/>
</dbReference>
<dbReference type="HOGENOM" id="CLU_007854_0_1_1"/>
<dbReference type="CTD" id="433698"/>
<name>D3YZF6_MOUSE</name>
<keyword evidence="4 7" id="KW-0472">Membrane</keyword>
<protein>
    <submittedName>
        <fullName evidence="10">Spermatogenesis associated 31 subfamily F member 1A</fullName>
    </submittedName>
</protein>
<reference evidence="10" key="3">
    <citation type="submission" date="2025-08" db="UniProtKB">
        <authorList>
            <consortium name="Ensembl"/>
        </authorList>
    </citation>
    <scope>IDENTIFICATION</scope>
    <source>
        <strain evidence="10">C57BL/6J</strain>
    </source>
</reference>
<dbReference type="GO" id="GO:0016020">
    <property type="term" value="C:membrane"/>
    <property type="evidence" value="ECO:0007669"/>
    <property type="project" value="UniProtKB-SubCell"/>
</dbReference>